<protein>
    <submittedName>
        <fullName evidence="1">Uncharacterized protein</fullName>
    </submittedName>
</protein>
<evidence type="ECO:0000313" key="1">
    <source>
        <dbReference type="EMBL" id="KAI8551118.1"/>
    </source>
</evidence>
<organism evidence="1 2">
    <name type="scientific">Rhododendron molle</name>
    <name type="common">Chinese azalea</name>
    <name type="synonym">Azalea mollis</name>
    <dbReference type="NCBI Taxonomy" id="49168"/>
    <lineage>
        <taxon>Eukaryota</taxon>
        <taxon>Viridiplantae</taxon>
        <taxon>Streptophyta</taxon>
        <taxon>Embryophyta</taxon>
        <taxon>Tracheophyta</taxon>
        <taxon>Spermatophyta</taxon>
        <taxon>Magnoliopsida</taxon>
        <taxon>eudicotyledons</taxon>
        <taxon>Gunneridae</taxon>
        <taxon>Pentapetalae</taxon>
        <taxon>asterids</taxon>
        <taxon>Ericales</taxon>
        <taxon>Ericaceae</taxon>
        <taxon>Ericoideae</taxon>
        <taxon>Rhodoreae</taxon>
        <taxon>Rhododendron</taxon>
    </lineage>
</organism>
<keyword evidence="2" id="KW-1185">Reference proteome</keyword>
<accession>A0ACC0NCR2</accession>
<name>A0ACC0NCR2_RHOML</name>
<proteinExistence type="predicted"/>
<sequence>MSSLFSSALLLVLMFVTLLMAASALRYDRDIGFYWGSQFANVISGKVVTLSLYNSSGCGFQSYDGFLFGRFDIRIKLVPGNSAGTVTTYYISSSGPYHDEVDMEFLGNVTGQPYILHTNIFSNGVGGREQQFYLWFDPTLNFHNLLVDDVAVRIFNNNEAIGVPFPNSQAMNVYSSIWCGDSWATQGGRIKTNWADAPFTASFRNLKANACKVSYGSTSCGSSAPLWQPVTLTNTIKKQLARAQNKHMIYNYCTDYARFPQGFPAECYRPQFYQ</sequence>
<gene>
    <name evidence="1" type="ORF">RHMOL_Rhmol06G0160300</name>
</gene>
<reference evidence="1" key="1">
    <citation type="submission" date="2022-02" db="EMBL/GenBank/DDBJ databases">
        <title>Plant Genome Project.</title>
        <authorList>
            <person name="Zhang R.-G."/>
        </authorList>
    </citation>
    <scope>NUCLEOTIDE SEQUENCE</scope>
    <source>
        <strain evidence="1">AT1</strain>
    </source>
</reference>
<dbReference type="Proteomes" id="UP001062846">
    <property type="component" value="Chromosome 6"/>
</dbReference>
<evidence type="ECO:0000313" key="2">
    <source>
        <dbReference type="Proteomes" id="UP001062846"/>
    </source>
</evidence>
<comment type="caution">
    <text evidence="1">The sequence shown here is derived from an EMBL/GenBank/DDBJ whole genome shotgun (WGS) entry which is preliminary data.</text>
</comment>
<dbReference type="EMBL" id="CM046393">
    <property type="protein sequence ID" value="KAI8551118.1"/>
    <property type="molecule type" value="Genomic_DNA"/>
</dbReference>